<evidence type="ECO:0000313" key="2">
    <source>
        <dbReference type="Proteomes" id="UP000812287"/>
    </source>
</evidence>
<comment type="caution">
    <text evidence="1">The sequence shown here is derived from an EMBL/GenBank/DDBJ whole genome shotgun (WGS) entry which is preliminary data.</text>
</comment>
<evidence type="ECO:0000313" key="1">
    <source>
        <dbReference type="EMBL" id="KAG7439220.1"/>
    </source>
</evidence>
<dbReference type="RefSeq" id="XP_043032724.1">
    <property type="nucleotide sequence ID" value="XM_043178182.1"/>
</dbReference>
<name>A0A9P8AKZ5_9AGAR</name>
<keyword evidence="2" id="KW-1185">Reference proteome</keyword>
<organism evidence="1 2">
    <name type="scientific">Guyanagaster necrorhizus</name>
    <dbReference type="NCBI Taxonomy" id="856835"/>
    <lineage>
        <taxon>Eukaryota</taxon>
        <taxon>Fungi</taxon>
        <taxon>Dikarya</taxon>
        <taxon>Basidiomycota</taxon>
        <taxon>Agaricomycotina</taxon>
        <taxon>Agaricomycetes</taxon>
        <taxon>Agaricomycetidae</taxon>
        <taxon>Agaricales</taxon>
        <taxon>Marasmiineae</taxon>
        <taxon>Physalacriaceae</taxon>
        <taxon>Guyanagaster</taxon>
    </lineage>
</organism>
<reference evidence="1" key="1">
    <citation type="submission" date="2020-11" db="EMBL/GenBank/DDBJ databases">
        <title>Adaptations for nitrogen fixation in a non-lichenized fungal sporocarp promotes dispersal by wood-feeding termites.</title>
        <authorList>
            <consortium name="DOE Joint Genome Institute"/>
            <person name="Koch R.A."/>
            <person name="Yoon G."/>
            <person name="Arayal U."/>
            <person name="Lail K."/>
            <person name="Amirebrahimi M."/>
            <person name="Labutti K."/>
            <person name="Lipzen A."/>
            <person name="Riley R."/>
            <person name="Barry K."/>
            <person name="Henrissat B."/>
            <person name="Grigoriev I.V."/>
            <person name="Herr J.R."/>
            <person name="Aime M.C."/>
        </authorList>
    </citation>
    <scope>NUCLEOTIDE SEQUENCE</scope>
    <source>
        <strain evidence="1">MCA 3950</strain>
    </source>
</reference>
<dbReference type="AlphaFoldDB" id="A0A9P8AKZ5"/>
<dbReference type="GeneID" id="66100469"/>
<protein>
    <submittedName>
        <fullName evidence="1">Uncharacterized protein</fullName>
    </submittedName>
</protein>
<proteinExistence type="predicted"/>
<dbReference type="EMBL" id="MU250607">
    <property type="protein sequence ID" value="KAG7439220.1"/>
    <property type="molecule type" value="Genomic_DNA"/>
</dbReference>
<sequence length="382" mass="43520">MDRYFTGWMSFNSLGSYHLFCTFAFPLCLARLFHQPPIIQLANKRQHVRPSIMQELAPISRPPGYGILRVRNQWEKATAAIDKLKLGPRESGQRRKTALGLSLDGDIVPCSASRALHRRFLASITTRKIPRWTCKAVRSIATPLMFENLLIDTPNKKNPSKFLKILSSKKGFAKYVVQHLHRVSLTLPGKTLLGGRREKEYEKRLLAAISHMILLKSISSSDVPLRISVSWDGNQPTEIPDLNIQQLLSYFGTGNLEYARILVGPSTHLTMLNIHYSNHSHGQRNPSTPVIYVFFHRCRSSCLTSLSLTGNITITTQESFSLNLDFIRPGFWMNLKRYGVFILERFSLTMWEIDAAMFDYLCSHIGLINLFLRIKEGKTIQG</sequence>
<accession>A0A9P8AKZ5</accession>
<gene>
    <name evidence="1" type="ORF">BT62DRAFT_1014238</name>
</gene>
<dbReference type="Proteomes" id="UP000812287">
    <property type="component" value="Unassembled WGS sequence"/>
</dbReference>